<sequence>MIHAAGGLPPGAGAAPGWKEHLAAACRGEGLSAAYQPIVDTARGTVVGYEALARFPGFAEKNPEAWFAAARTHGHAAELEAAALRAALAARPTLPPNCFLTLNVSPELLLTESIREIWRDQGNLGGLVVELTEQTPIDSYLELEPDLNQLRAAGALIAVDDAGAGYAGLRHLLALRPSLIKIDRELIQDVDRDEAKRALISMLGTFASRVDAWILAEGVERVEELDALAALGVPLVQGYCLARPGPAWEALDLDIAHRLASRPPVTHQSIIRDIVEPATTATSAATAAAAFDGNPALESVVLMGEYLRPVAVLDPSAAALGMVSPGMRVNLDTPLSEALARSMTRTRDSRFDPLLVTDNAGRFAGVARMERMITALAAADT</sequence>
<evidence type="ECO:0008006" key="6">
    <source>
        <dbReference type="Google" id="ProtNLM"/>
    </source>
</evidence>
<name>A0ABP5K770_9MICC</name>
<dbReference type="InterPro" id="IPR050706">
    <property type="entry name" value="Cyclic-di-GMP_PDE-like"/>
</dbReference>
<organism evidence="4 5">
    <name type="scientific">Arthrobacter humicola</name>
    <dbReference type="NCBI Taxonomy" id="409291"/>
    <lineage>
        <taxon>Bacteria</taxon>
        <taxon>Bacillati</taxon>
        <taxon>Actinomycetota</taxon>
        <taxon>Actinomycetes</taxon>
        <taxon>Micrococcales</taxon>
        <taxon>Micrococcaceae</taxon>
        <taxon>Arthrobacter</taxon>
    </lineage>
</organism>
<accession>A0ABP5K770</accession>
<dbReference type="PANTHER" id="PTHR33121:SF76">
    <property type="entry name" value="SIGNALING PROTEIN"/>
    <property type="match status" value="1"/>
</dbReference>
<keyword evidence="1" id="KW-0129">CBS domain</keyword>
<keyword evidence="5" id="KW-1185">Reference proteome</keyword>
<dbReference type="CDD" id="cd01948">
    <property type="entry name" value="EAL"/>
    <property type="match status" value="1"/>
</dbReference>
<evidence type="ECO:0000313" key="5">
    <source>
        <dbReference type="Proteomes" id="UP001500102"/>
    </source>
</evidence>
<dbReference type="InterPro" id="IPR035919">
    <property type="entry name" value="EAL_sf"/>
</dbReference>
<protein>
    <recommendedName>
        <fullName evidence="6">EAL domain-containing protein</fullName>
    </recommendedName>
</protein>
<reference evidence="5" key="1">
    <citation type="journal article" date="2019" name="Int. J. Syst. Evol. Microbiol.">
        <title>The Global Catalogue of Microorganisms (GCM) 10K type strain sequencing project: providing services to taxonomists for standard genome sequencing and annotation.</title>
        <authorList>
            <consortium name="The Broad Institute Genomics Platform"/>
            <consortium name="The Broad Institute Genome Sequencing Center for Infectious Disease"/>
            <person name="Wu L."/>
            <person name="Ma J."/>
        </authorList>
    </citation>
    <scope>NUCLEOTIDE SEQUENCE [LARGE SCALE GENOMIC DNA]</scope>
    <source>
        <strain evidence="5">JCM 15921</strain>
    </source>
</reference>
<gene>
    <name evidence="4" type="ORF">GCM10009825_06150</name>
</gene>
<dbReference type="RefSeq" id="WP_344361953.1">
    <property type="nucleotide sequence ID" value="NZ_BAAAQB010000008.1"/>
</dbReference>
<dbReference type="InterPro" id="IPR001633">
    <property type="entry name" value="EAL_dom"/>
</dbReference>
<feature type="domain" description="CBS" evidence="3">
    <location>
        <begin position="322"/>
        <end position="381"/>
    </location>
</feature>
<dbReference type="SMART" id="SM00052">
    <property type="entry name" value="EAL"/>
    <property type="match status" value="1"/>
</dbReference>
<dbReference type="PANTHER" id="PTHR33121">
    <property type="entry name" value="CYCLIC DI-GMP PHOSPHODIESTERASE PDEF"/>
    <property type="match status" value="1"/>
</dbReference>
<dbReference type="Proteomes" id="UP001500102">
    <property type="component" value="Unassembled WGS sequence"/>
</dbReference>
<evidence type="ECO:0000256" key="1">
    <source>
        <dbReference type="PROSITE-ProRule" id="PRU00703"/>
    </source>
</evidence>
<dbReference type="InterPro" id="IPR000644">
    <property type="entry name" value="CBS_dom"/>
</dbReference>
<dbReference type="Pfam" id="PF00563">
    <property type="entry name" value="EAL"/>
    <property type="match status" value="1"/>
</dbReference>
<feature type="domain" description="EAL" evidence="2">
    <location>
        <begin position="15"/>
        <end position="258"/>
    </location>
</feature>
<evidence type="ECO:0000259" key="3">
    <source>
        <dbReference type="PROSITE" id="PS51371"/>
    </source>
</evidence>
<evidence type="ECO:0000313" key="4">
    <source>
        <dbReference type="EMBL" id="GAA2127704.1"/>
    </source>
</evidence>
<dbReference type="EMBL" id="BAAAQB010000008">
    <property type="protein sequence ID" value="GAA2127704.1"/>
    <property type="molecule type" value="Genomic_DNA"/>
</dbReference>
<proteinExistence type="predicted"/>
<dbReference type="Gene3D" id="3.20.20.450">
    <property type="entry name" value="EAL domain"/>
    <property type="match status" value="1"/>
</dbReference>
<evidence type="ECO:0000259" key="2">
    <source>
        <dbReference type="PROSITE" id="PS50883"/>
    </source>
</evidence>
<dbReference type="PROSITE" id="PS51371">
    <property type="entry name" value="CBS"/>
    <property type="match status" value="1"/>
</dbReference>
<dbReference type="SUPFAM" id="SSF141868">
    <property type="entry name" value="EAL domain-like"/>
    <property type="match status" value="1"/>
</dbReference>
<comment type="caution">
    <text evidence="4">The sequence shown here is derived from an EMBL/GenBank/DDBJ whole genome shotgun (WGS) entry which is preliminary data.</text>
</comment>
<dbReference type="PROSITE" id="PS50883">
    <property type="entry name" value="EAL"/>
    <property type="match status" value="1"/>
</dbReference>